<organism evidence="2 3">
    <name type="scientific">Asanoa siamensis</name>
    <dbReference type="NCBI Taxonomy" id="926357"/>
    <lineage>
        <taxon>Bacteria</taxon>
        <taxon>Bacillati</taxon>
        <taxon>Actinomycetota</taxon>
        <taxon>Actinomycetes</taxon>
        <taxon>Micromonosporales</taxon>
        <taxon>Micromonosporaceae</taxon>
        <taxon>Asanoa</taxon>
    </lineage>
</organism>
<dbReference type="RefSeq" id="WP_203717954.1">
    <property type="nucleotide sequence ID" value="NZ_BONE01000078.1"/>
</dbReference>
<dbReference type="EMBL" id="BONE01000078">
    <property type="protein sequence ID" value="GIF77083.1"/>
    <property type="molecule type" value="Genomic_DNA"/>
</dbReference>
<protein>
    <recommendedName>
        <fullName evidence="4">Transcriptional regulator, AbiEi antitoxin, Type IV TA system</fullName>
    </recommendedName>
</protein>
<name>A0ABQ4D0K9_9ACTN</name>
<accession>A0ABQ4D0K9</accession>
<comment type="caution">
    <text evidence="2">The sequence shown here is derived from an EMBL/GenBank/DDBJ whole genome shotgun (WGS) entry which is preliminary data.</text>
</comment>
<sequence length="342" mass="35512">MSTHRPAALEWRVFRGSAAVAAGLLSVHQLRGRGWVRLRHDVYADARLPRDHGLLCRATLARLPPSSAVLAGPSAAYAHGIHEAAAAADPVHLILARGQRVGGQAGTRVHRVALDPVDVGWVRLVGGCGPLGDGDVGQGGDGGDGGGPGGGDGGGPGGGGAGDGGRSGECEVAATLPARTAWDVAVWLPLPAAVAVVDALLYQGLVTPAALVAVRDRLSDRPGGRRAGHTLALTDGDARSRAESLLRVRLYLAGLPMAVARPPGFAAAPPLAWPDFRVALWGAADPVGEALMVDDGWFVLRTSARREFAEVVREVRVALLARGWRTRRKQDVMESALTPTIR</sequence>
<evidence type="ECO:0000313" key="3">
    <source>
        <dbReference type="Proteomes" id="UP000604117"/>
    </source>
</evidence>
<reference evidence="2 3" key="1">
    <citation type="submission" date="2021-01" db="EMBL/GenBank/DDBJ databases">
        <title>Whole genome shotgun sequence of Asanoa siamensis NBRC 107932.</title>
        <authorList>
            <person name="Komaki H."/>
            <person name="Tamura T."/>
        </authorList>
    </citation>
    <scope>NUCLEOTIDE SEQUENCE [LARGE SCALE GENOMIC DNA]</scope>
    <source>
        <strain evidence="2 3">NBRC 107932</strain>
    </source>
</reference>
<evidence type="ECO:0000256" key="1">
    <source>
        <dbReference type="SAM" id="MobiDB-lite"/>
    </source>
</evidence>
<keyword evidence="3" id="KW-1185">Reference proteome</keyword>
<dbReference type="Proteomes" id="UP000604117">
    <property type="component" value="Unassembled WGS sequence"/>
</dbReference>
<evidence type="ECO:0000313" key="2">
    <source>
        <dbReference type="EMBL" id="GIF77083.1"/>
    </source>
</evidence>
<feature type="region of interest" description="Disordered" evidence="1">
    <location>
        <begin position="133"/>
        <end position="166"/>
    </location>
</feature>
<proteinExistence type="predicted"/>
<evidence type="ECO:0008006" key="4">
    <source>
        <dbReference type="Google" id="ProtNLM"/>
    </source>
</evidence>
<gene>
    <name evidence="2" type="ORF">Asi02nite_66010</name>
</gene>